<keyword evidence="4" id="KW-0812">Transmembrane</keyword>
<evidence type="ECO:0000256" key="3">
    <source>
        <dbReference type="ARBA" id="ARBA00022475"/>
    </source>
</evidence>
<dbReference type="InterPro" id="IPR018383">
    <property type="entry name" value="UPF0324_pro"/>
</dbReference>
<proteinExistence type="inferred from homology"/>
<sequence>MDKLYGIFLCVVIALGAIFLSNYIIIGSVAIAVILGALIGNTMPLSSKFNSGITFSEKTLLAIAISLLGINLDFNILMQLGFNTIIIIILSLIATIFFGTYIANQRNFDKTFAQILSIGNGVCGSAAIAATKDIVKLDKQKAALAVAIVNLLGTVGLFILPIIGLLLGLNDVDMGILLGNTLQSVGHAIAAGFSVNETVGQSATITKMGRILLLTPIIIWLIFQVSKNSTTQTSLKEKISVPFFIVGFIITSILATSGILPKETIDLISNISELTLIIAMSAIGLKISFNAIKQSGWDAFVLAGYIFKFQIILTILLIAIL</sequence>
<keyword evidence="6" id="KW-0472">Membrane</keyword>
<dbReference type="RefSeq" id="WP_130233297.1">
    <property type="nucleotide sequence ID" value="NZ_BMEF01000008.1"/>
</dbReference>
<keyword evidence="5" id="KW-1133">Transmembrane helix</keyword>
<evidence type="ECO:0000256" key="1">
    <source>
        <dbReference type="ARBA" id="ARBA00004651"/>
    </source>
</evidence>
<reference evidence="7 8" key="3">
    <citation type="submission" date="2019-09" db="EMBL/GenBank/DDBJ databases">
        <title>Taxonomic note: a critical rebuttal of the proposed division of the genus Arcobacter into six genera, emended descriptions of Arcobacter anaerophilus and the genus Arcobacter, and an assessment of genus-level boundaries for Epsilonproteobacteria using in silico genomic comparator tools.</title>
        <authorList>
            <person name="On S.L.W."/>
            <person name="Miller W.G."/>
            <person name="Biggs P."/>
            <person name="Cornelius A."/>
            <person name="Vandamme P."/>
        </authorList>
    </citation>
    <scope>NUCLEOTIDE SEQUENCE [LARGE SCALE GENOMIC DNA]</scope>
    <source>
        <strain evidence="7 8">LMG 26638</strain>
    </source>
</reference>
<evidence type="ECO:0000256" key="2">
    <source>
        <dbReference type="ARBA" id="ARBA00007977"/>
    </source>
</evidence>
<comment type="similarity">
    <text evidence="2">Belongs to the UPF0324 family.</text>
</comment>
<keyword evidence="3" id="KW-1003">Cell membrane</keyword>
<reference evidence="7 8" key="1">
    <citation type="submission" date="2019-09" db="EMBL/GenBank/DDBJ databases">
        <title>Complete genome sequencing of four Arcobacter species reveals a diverse suite of mobile elements.</title>
        <authorList>
            <person name="Miller W.G."/>
            <person name="Yee E."/>
            <person name="Bono J.L."/>
        </authorList>
    </citation>
    <scope>NUCLEOTIDE SEQUENCE [LARGE SCALE GENOMIC DNA]</scope>
    <source>
        <strain evidence="7 8">LMG 26638</strain>
    </source>
</reference>
<gene>
    <name evidence="7" type="ORF">APAC_1239</name>
</gene>
<dbReference type="GO" id="GO:0005886">
    <property type="term" value="C:plasma membrane"/>
    <property type="evidence" value="ECO:0007669"/>
    <property type="project" value="UniProtKB-SubCell"/>
</dbReference>
<evidence type="ECO:0000256" key="4">
    <source>
        <dbReference type="ARBA" id="ARBA00022692"/>
    </source>
</evidence>
<comment type="subcellular location">
    <subcellularLocation>
        <location evidence="1">Cell membrane</location>
        <topology evidence="1">Multi-pass membrane protein</topology>
    </subcellularLocation>
</comment>
<dbReference type="EMBL" id="CP035928">
    <property type="protein sequence ID" value="QEP34358.1"/>
    <property type="molecule type" value="Genomic_DNA"/>
</dbReference>
<evidence type="ECO:0000313" key="7">
    <source>
        <dbReference type="EMBL" id="QEP34358.1"/>
    </source>
</evidence>
<evidence type="ECO:0000313" key="8">
    <source>
        <dbReference type="Proteomes" id="UP000322726"/>
    </source>
</evidence>
<protein>
    <submittedName>
        <fullName evidence="7">YeiH/YadS family membrane protein</fullName>
    </submittedName>
</protein>
<dbReference type="AlphaFoldDB" id="A0A5C2H809"/>
<dbReference type="Pfam" id="PF03601">
    <property type="entry name" value="Cons_hypoth698"/>
    <property type="match status" value="1"/>
</dbReference>
<dbReference type="Proteomes" id="UP000322726">
    <property type="component" value="Chromosome"/>
</dbReference>
<evidence type="ECO:0000256" key="5">
    <source>
        <dbReference type="ARBA" id="ARBA00022989"/>
    </source>
</evidence>
<reference evidence="8" key="2">
    <citation type="submission" date="2019-09" db="EMBL/GenBank/DDBJ databases">
        <title>Complete genome sequencing of four Arcobacter species reveals a diverse suite of mobile elements.</title>
        <authorList>
            <person name="On S.L.W."/>
            <person name="Miller W.G."/>
            <person name="Biggs P."/>
            <person name="Cornelius A."/>
            <person name="Vandamme P."/>
        </authorList>
    </citation>
    <scope>NUCLEOTIDE SEQUENCE [LARGE SCALE GENOMIC DNA]</scope>
    <source>
        <strain evidence="8">LMG 26638</strain>
    </source>
</reference>
<dbReference type="PANTHER" id="PTHR30106:SF2">
    <property type="entry name" value="UPF0324 INNER MEMBRANE PROTEIN YEIH"/>
    <property type="match status" value="1"/>
</dbReference>
<dbReference type="OrthoDB" id="9805703at2"/>
<dbReference type="KEGG" id="apai:APAC_1239"/>
<dbReference type="PANTHER" id="PTHR30106">
    <property type="entry name" value="INNER MEMBRANE PROTEIN YEIH-RELATED"/>
    <property type="match status" value="1"/>
</dbReference>
<evidence type="ECO:0000256" key="6">
    <source>
        <dbReference type="ARBA" id="ARBA00023136"/>
    </source>
</evidence>
<name>A0A5C2H809_9BACT</name>
<organism evidence="7 8">
    <name type="scientific">Malaciobacter pacificus</name>
    <dbReference type="NCBI Taxonomy" id="1080223"/>
    <lineage>
        <taxon>Bacteria</taxon>
        <taxon>Pseudomonadati</taxon>
        <taxon>Campylobacterota</taxon>
        <taxon>Epsilonproteobacteria</taxon>
        <taxon>Campylobacterales</taxon>
        <taxon>Arcobacteraceae</taxon>
        <taxon>Malaciobacter</taxon>
    </lineage>
</organism>
<keyword evidence="8" id="KW-1185">Reference proteome</keyword>
<accession>A0A5C2H809</accession>